<feature type="region of interest" description="Disordered" evidence="1">
    <location>
        <begin position="1"/>
        <end position="34"/>
    </location>
</feature>
<dbReference type="EMBL" id="JALJOR010000006">
    <property type="protein sequence ID" value="KAK9815530.1"/>
    <property type="molecule type" value="Genomic_DNA"/>
</dbReference>
<evidence type="ECO:0000313" key="3">
    <source>
        <dbReference type="Proteomes" id="UP001489004"/>
    </source>
</evidence>
<gene>
    <name evidence="2" type="ORF">WJX72_005223</name>
</gene>
<accession>A0AAW1Q0X5</accession>
<reference evidence="2 3" key="1">
    <citation type="journal article" date="2024" name="Nat. Commun.">
        <title>Phylogenomics reveals the evolutionary origins of lichenization in chlorophyte algae.</title>
        <authorList>
            <person name="Puginier C."/>
            <person name="Libourel C."/>
            <person name="Otte J."/>
            <person name="Skaloud P."/>
            <person name="Haon M."/>
            <person name="Grisel S."/>
            <person name="Petersen M."/>
            <person name="Berrin J.G."/>
            <person name="Delaux P.M."/>
            <person name="Dal Grande F."/>
            <person name="Keller J."/>
        </authorList>
    </citation>
    <scope>NUCLEOTIDE SEQUENCE [LARGE SCALE GENOMIC DNA]</scope>
    <source>
        <strain evidence="2 3">SAG 2043</strain>
    </source>
</reference>
<dbReference type="PANTHER" id="PTHR35097">
    <property type="entry name" value="GDSL ESTERASE/LIPASE"/>
    <property type="match status" value="1"/>
</dbReference>
<proteinExistence type="predicted"/>
<evidence type="ECO:0000256" key="1">
    <source>
        <dbReference type="SAM" id="MobiDB-lite"/>
    </source>
</evidence>
<keyword evidence="3" id="KW-1185">Reference proteome</keyword>
<feature type="region of interest" description="Disordered" evidence="1">
    <location>
        <begin position="281"/>
        <end position="304"/>
    </location>
</feature>
<evidence type="ECO:0000313" key="2">
    <source>
        <dbReference type="EMBL" id="KAK9815530.1"/>
    </source>
</evidence>
<comment type="caution">
    <text evidence="2">The sequence shown here is derived from an EMBL/GenBank/DDBJ whole genome shotgun (WGS) entry which is preliminary data.</text>
</comment>
<name>A0AAW1Q0X5_9CHLO</name>
<dbReference type="PANTHER" id="PTHR35097:SF1">
    <property type="entry name" value="GDSL ESTERASE_LIPASE"/>
    <property type="match status" value="1"/>
</dbReference>
<feature type="compositionally biased region" description="Basic and acidic residues" evidence="1">
    <location>
        <begin position="21"/>
        <end position="34"/>
    </location>
</feature>
<organism evidence="2 3">
    <name type="scientific">[Myrmecia] bisecta</name>
    <dbReference type="NCBI Taxonomy" id="41462"/>
    <lineage>
        <taxon>Eukaryota</taxon>
        <taxon>Viridiplantae</taxon>
        <taxon>Chlorophyta</taxon>
        <taxon>core chlorophytes</taxon>
        <taxon>Trebouxiophyceae</taxon>
        <taxon>Trebouxiales</taxon>
        <taxon>Trebouxiaceae</taxon>
        <taxon>Myrmecia</taxon>
    </lineage>
</organism>
<dbReference type="AlphaFoldDB" id="A0AAW1Q0X5"/>
<feature type="compositionally biased region" description="Polar residues" evidence="1">
    <location>
        <begin position="283"/>
        <end position="298"/>
    </location>
</feature>
<protein>
    <submittedName>
        <fullName evidence="2">Uncharacterized protein</fullName>
    </submittedName>
</protein>
<dbReference type="Proteomes" id="UP001489004">
    <property type="component" value="Unassembled WGS sequence"/>
</dbReference>
<sequence>MDGRLSSATVEGATISQEEESGWRPELDKLAEEQDATREDIQALKRLQREVFADLLSIRTRLTALQPDEDGSGSGNGYTLVNGMLRRLPRGPGRAKVEISGETEAAAALLWSQEEAGPAAQNLQGAGIGLGTALRLKIQSKLRKGADLLLAQCCVSSLVNPEQAYLQKVLYKAQVSPQLRVLLAGLGGRGEDAAPTLNPQAGLGLTRLMHSGCNLHQQCGGTGVGATYSMDDISLSAAHFLTSLDEPTASSSSLLQFSASPTPAFSTALVLVRHACRAPRLHPQTQPTSPVANASAGGSVSGDEHDKLRSGMAFCGLVGPAKGRQHGPTAAHLEAAQSEGQCEEGVRHALGLTGAVNIADQFALAGWASMLKPGEEYPREWGLTFSPYPDGSGNAWGLSVGRCSCSNRIAMEAAPLVAEASLQMAMGDGLILTPGLVFVKRPEGSTATFAIKSQWQF</sequence>